<name>A0AAW1S4Y5_9CHLO</name>
<feature type="compositionally biased region" description="Polar residues" evidence="1">
    <location>
        <begin position="1377"/>
        <end position="1388"/>
    </location>
</feature>
<organism evidence="3 4">
    <name type="scientific">Apatococcus fuscideae</name>
    <dbReference type="NCBI Taxonomy" id="2026836"/>
    <lineage>
        <taxon>Eukaryota</taxon>
        <taxon>Viridiplantae</taxon>
        <taxon>Chlorophyta</taxon>
        <taxon>core chlorophytes</taxon>
        <taxon>Trebouxiophyceae</taxon>
        <taxon>Chlorellales</taxon>
        <taxon>Chlorellaceae</taxon>
        <taxon>Apatococcus</taxon>
    </lineage>
</organism>
<keyword evidence="2" id="KW-1133">Transmembrane helix</keyword>
<feature type="transmembrane region" description="Helical" evidence="2">
    <location>
        <begin position="12"/>
        <end position="31"/>
    </location>
</feature>
<proteinExistence type="predicted"/>
<keyword evidence="2" id="KW-0472">Membrane</keyword>
<dbReference type="EMBL" id="JALJOV010001807">
    <property type="protein sequence ID" value="KAK9840692.1"/>
    <property type="molecule type" value="Genomic_DNA"/>
</dbReference>
<dbReference type="GO" id="GO:0005975">
    <property type="term" value="P:carbohydrate metabolic process"/>
    <property type="evidence" value="ECO:0007669"/>
    <property type="project" value="InterPro"/>
</dbReference>
<dbReference type="InterPro" id="IPR046837">
    <property type="entry name" value="Laa1/Sip1/HEATR5-like_HEAT"/>
</dbReference>
<dbReference type="SUPFAM" id="SSF48371">
    <property type="entry name" value="ARM repeat"/>
    <property type="match status" value="1"/>
</dbReference>
<accession>A0AAW1S4Y5</accession>
<feature type="region of interest" description="Disordered" evidence="1">
    <location>
        <begin position="1003"/>
        <end position="1030"/>
    </location>
</feature>
<feature type="region of interest" description="Disordered" evidence="1">
    <location>
        <begin position="299"/>
        <end position="322"/>
    </location>
</feature>
<keyword evidence="4" id="KW-1185">Reference proteome</keyword>
<dbReference type="InterPro" id="IPR016024">
    <property type="entry name" value="ARM-type_fold"/>
</dbReference>
<dbReference type="Proteomes" id="UP001485043">
    <property type="component" value="Unassembled WGS sequence"/>
</dbReference>
<gene>
    <name evidence="3" type="ORF">WJX84_011704</name>
</gene>
<dbReference type="PANTHER" id="PTHR46975">
    <property type="entry name" value="PROTEIN SWEETIE"/>
    <property type="match status" value="1"/>
</dbReference>
<reference evidence="3 4" key="1">
    <citation type="journal article" date="2024" name="Nat. Commun.">
        <title>Phylogenomics reveals the evolutionary origins of lichenization in chlorophyte algae.</title>
        <authorList>
            <person name="Puginier C."/>
            <person name="Libourel C."/>
            <person name="Otte J."/>
            <person name="Skaloud P."/>
            <person name="Haon M."/>
            <person name="Grisel S."/>
            <person name="Petersen M."/>
            <person name="Berrin J.G."/>
            <person name="Delaux P.M."/>
            <person name="Dal Grande F."/>
            <person name="Keller J."/>
        </authorList>
    </citation>
    <scope>NUCLEOTIDE SEQUENCE [LARGE SCALE GENOMIC DNA]</scope>
    <source>
        <strain evidence="3 4">SAG 2523</strain>
    </source>
</reference>
<dbReference type="PANTHER" id="PTHR46975:SF2">
    <property type="entry name" value="PROTEIN SWEETIE"/>
    <property type="match status" value="1"/>
</dbReference>
<protein>
    <submittedName>
        <fullName evidence="3">Uncharacterized protein</fullName>
    </submittedName>
</protein>
<sequence length="1609" mass="167694">MEFCCRRAALAVSIYCIGLLPTVVQTLIAVARQSSGLVAFWAVHGLWLTANAAGLSFISHVKPMLALSLELLMREESTSIPGLRPAVGRMANALVAVLGPELTQGSKAYNLTKALIREMQGSSENGGGVMLPEDVVAAQLETVLYAQMLILFAPQASSLDRHLPLLMSCLASRQPALRQAAASTLHHLAERDSAALLPVQLEGSLFQALDGEADVGIAGHIKATLRTLLRAGAPGQPSRWLAMCSDVVLATTTLSLAGAMASDAKAGCMAEGPLDNDPEEEEESGLGYDETATASVWTSDAPSSAAQPGVGQGQRAAGSTSATPRLRTRLFAARCLLDMPTAVGDDPCHHSLIAATAAAKGGGPSDWLVLRLAAIVDVGFKMSIGQLEALRPMGLKLLRLVINRYGDVEDPLLEGHRILEQYQAQFVSALRAALGPGASPTLSAAGSALAAAFLQQGMAMGDAVVLQRLMGLLTTPLEAGMSLGLTAQPYAEWVGVRATVALLEAHALCTLAAENSQDPVVRGIISKAHKPHRRTLVMLWTALLHDFAVLSTQLPLVQVSYQPKLFSAAAPSAMPAIQHFLGLAWRPVLEAVGLVLPDEPELMQGCGPLLLEISHLAVCLTATTPDAAEGSGTAGAMRRTSSFAALHSITRAGLPGSAWCGPAACGDVVNVLLHLLQKVCPDLPDAIAGPILVEAAAALEHLACHGPEVLPEDAAGAASQSSNVILAQSLMEASISCLAAGSDLPESGLSETVVKSALDGATSLLARSPTAIKNSLEPPLLAAVLALLAKPASVASLRNARDVMGQLMADGSEASHEAAPSDTSSPASLQLQAAFGCLQGMEDAFQDTASRVAQMQLLQLLRQLLQGLEDAGPNAATETSWATLCFLRIIPPACSQLKGMLERASRNGGGAPAAQVGNADLQMAVEVLKVLVTALTAADSLGPSAQQGVMHLLLPLLCESAAGGMTALADVAVRLVTHLASGAATASCFRGAVPKLPGATRQKLQAAIKASSQPDSGRAPSQKHAGAVPDARKPAISLKNFAFKPKEQLIQTADTAWEWAGQHLLTSERSANMQVALFSNLSTVMGSSCNVPPAWEPAPRQNSQKCRPRASPDGSAILWARAATGLQLHAERFESVCNILWAPKGSILAVFGACEPGSFLLHITAPGLPEPISSTSTPNMHDLVPALQPSSEIQAVLVKVQEPGWSVDEAWSPSGQQIALVLLEHLDDGYHFKNALCDATTGATLDLQARSSRCGELHGINFVPVWSALGHRCFLPLTQHLVTLGSGDAFPACLQHEEPDVHQASAAQPSTRSQCAALGQEEPPAQIVSLGAGQHQSDMCQPDHGPDDLASSQPAPPVIATAQSHTGMASPDPEPGQSIQVLQPSAAQEPSRPFENAAGSSITGKLVPDAHLPMQAVCSVPIEDASEAALLSPCGTLLVDIIPVQHVAFHHHIAANAVTFSTSVVTLMGSKHAKSRSSSSRPEVAWLGLAMHGSLLYATCALSTEHVYLVDGSHDQLLRSWGIPGLLSDMIHRSPASLAPTDEASQIDAQRLQIAIQAAGPESSPGSACSWSPEGRSLAVFTQGLPLIILNFAGSQLTKQHVVSLRHIA</sequence>
<evidence type="ECO:0000313" key="3">
    <source>
        <dbReference type="EMBL" id="KAK9840692.1"/>
    </source>
</evidence>
<dbReference type="Pfam" id="PF20210">
    <property type="entry name" value="Laa1_Sip1_HTR5"/>
    <property type="match status" value="1"/>
</dbReference>
<dbReference type="InterPro" id="IPR044218">
    <property type="entry name" value="SWEETIE"/>
</dbReference>
<feature type="region of interest" description="Disordered" evidence="1">
    <location>
        <begin position="1330"/>
        <end position="1401"/>
    </location>
</feature>
<comment type="caution">
    <text evidence="3">The sequence shown here is derived from an EMBL/GenBank/DDBJ whole genome shotgun (WGS) entry which is preliminary data.</text>
</comment>
<evidence type="ECO:0000256" key="1">
    <source>
        <dbReference type="SAM" id="MobiDB-lite"/>
    </source>
</evidence>
<keyword evidence="2" id="KW-0812">Transmembrane</keyword>
<evidence type="ECO:0000313" key="4">
    <source>
        <dbReference type="Proteomes" id="UP001485043"/>
    </source>
</evidence>
<evidence type="ECO:0000256" key="2">
    <source>
        <dbReference type="SAM" id="Phobius"/>
    </source>
</evidence>